<sequence length="78" mass="8892">MGWGHSRDSQARFAPWPHPFFFGSPEAPRAFRQRLAGSLRSQERVSPGRDSLLRVLRVAGQSWHRPSRKARVAEGEPK</sequence>
<evidence type="ECO:0000313" key="2">
    <source>
        <dbReference type="Proteomes" id="UP000005239"/>
    </source>
</evidence>
<reference evidence="2" key="1">
    <citation type="journal article" date="2008" name="Nat. Genet.">
        <title>The Pristionchus pacificus genome provides a unique perspective on nematode lifestyle and parasitism.</title>
        <authorList>
            <person name="Dieterich C."/>
            <person name="Clifton S.W."/>
            <person name="Schuster L.N."/>
            <person name="Chinwalla A."/>
            <person name="Delehaunty K."/>
            <person name="Dinkelacker I."/>
            <person name="Fulton L."/>
            <person name="Fulton R."/>
            <person name="Godfrey J."/>
            <person name="Minx P."/>
            <person name="Mitreva M."/>
            <person name="Roeseler W."/>
            <person name="Tian H."/>
            <person name="Witte H."/>
            <person name="Yang S.P."/>
            <person name="Wilson R.K."/>
            <person name="Sommer R.J."/>
        </authorList>
    </citation>
    <scope>NUCLEOTIDE SEQUENCE [LARGE SCALE GENOMIC DNA]</scope>
    <source>
        <strain evidence="2">PS312</strain>
    </source>
</reference>
<reference evidence="1" key="2">
    <citation type="submission" date="2022-06" db="UniProtKB">
        <authorList>
            <consortium name="EnsemblMetazoa"/>
        </authorList>
    </citation>
    <scope>IDENTIFICATION</scope>
    <source>
        <strain evidence="1">PS312</strain>
    </source>
</reference>
<dbReference type="EnsemblMetazoa" id="PPA44781.1">
    <property type="protein sequence ID" value="PPA44781.1"/>
    <property type="gene ID" value="WBGene00283150"/>
</dbReference>
<protein>
    <submittedName>
        <fullName evidence="1">Uncharacterized protein</fullName>
    </submittedName>
</protein>
<keyword evidence="2" id="KW-1185">Reference proteome</keyword>
<dbReference type="AlphaFoldDB" id="A0A2A6B5H6"/>
<proteinExistence type="predicted"/>
<organism evidence="1 2">
    <name type="scientific">Pristionchus pacificus</name>
    <name type="common">Parasitic nematode worm</name>
    <dbReference type="NCBI Taxonomy" id="54126"/>
    <lineage>
        <taxon>Eukaryota</taxon>
        <taxon>Metazoa</taxon>
        <taxon>Ecdysozoa</taxon>
        <taxon>Nematoda</taxon>
        <taxon>Chromadorea</taxon>
        <taxon>Rhabditida</taxon>
        <taxon>Rhabditina</taxon>
        <taxon>Diplogasteromorpha</taxon>
        <taxon>Diplogasteroidea</taxon>
        <taxon>Neodiplogasteridae</taxon>
        <taxon>Pristionchus</taxon>
    </lineage>
</organism>
<name>A0A2A6B5H6_PRIPA</name>
<accession>A0A2A6B5H6</accession>
<evidence type="ECO:0000313" key="1">
    <source>
        <dbReference type="EnsemblMetazoa" id="PPA44781.1"/>
    </source>
</evidence>
<accession>A0A8R1V2T8</accession>
<dbReference type="Proteomes" id="UP000005239">
    <property type="component" value="Unassembled WGS sequence"/>
</dbReference>
<gene>
    <name evidence="1" type="primary">WBGene00283150</name>
</gene>